<comment type="caution">
    <text evidence="2">The sequence shown here is derived from an EMBL/GenBank/DDBJ whole genome shotgun (WGS) entry which is preliminary data.</text>
</comment>
<organism evidence="2 3">
    <name type="scientific">Dickeya chrysanthemi</name>
    <name type="common">Pectobacterium chrysanthemi</name>
    <name type="synonym">Erwinia chrysanthemi</name>
    <dbReference type="NCBI Taxonomy" id="556"/>
    <lineage>
        <taxon>Bacteria</taxon>
        <taxon>Pseudomonadati</taxon>
        <taxon>Pseudomonadota</taxon>
        <taxon>Gammaproteobacteria</taxon>
        <taxon>Enterobacterales</taxon>
        <taxon>Pectobacteriaceae</taxon>
        <taxon>Dickeya</taxon>
    </lineage>
</organism>
<sequence length="101" mass="11798">MIVISGFDDLLKKYKDLPNVGWLYVESSFDLESKDDIKSGTYYLAENEDEEMDFEENYGTFLEAPIFTAIIENKFEHDPNAKNDDLFDAVLFYINNDDFLD</sequence>
<evidence type="ECO:0000313" key="3">
    <source>
        <dbReference type="Proteomes" id="UP001359469"/>
    </source>
</evidence>
<evidence type="ECO:0000259" key="1">
    <source>
        <dbReference type="Pfam" id="PF24832"/>
    </source>
</evidence>
<feature type="domain" description="DUF7716" evidence="1">
    <location>
        <begin position="9"/>
        <end position="100"/>
    </location>
</feature>
<reference evidence="2 3" key="1">
    <citation type="submission" date="2024-03" db="EMBL/GenBank/DDBJ databases">
        <title>Analysis of soft rot Pectobacteriaceae population diversity in US potato growing regions between 2016 and 2022.</title>
        <authorList>
            <person name="Ma X."/>
            <person name="Zhang X."/>
            <person name="Stodghill P."/>
            <person name="Rioux R."/>
            <person name="Babler B."/>
            <person name="Shrestha S."/>
            <person name="Babler B."/>
            <person name="Rivedal H."/>
            <person name="Frost K."/>
            <person name="Hao J."/>
            <person name="Secor G."/>
            <person name="Swingle B."/>
        </authorList>
    </citation>
    <scope>NUCLEOTIDE SEQUENCE [LARGE SCALE GENOMIC DNA]</scope>
    <source>
        <strain evidence="2 3">SR64</strain>
    </source>
</reference>
<name>A0ABU8JPU1_DICCH</name>
<dbReference type="RefSeq" id="WP_040002314.1">
    <property type="nucleotide sequence ID" value="NZ_CP161827.1"/>
</dbReference>
<accession>A0ABU8JPU1</accession>
<proteinExistence type="predicted"/>
<keyword evidence="3" id="KW-1185">Reference proteome</keyword>
<dbReference type="Pfam" id="PF24832">
    <property type="entry name" value="DUF7716"/>
    <property type="match status" value="1"/>
</dbReference>
<dbReference type="EMBL" id="JBBBOO010000011">
    <property type="protein sequence ID" value="MEI7065061.1"/>
    <property type="molecule type" value="Genomic_DNA"/>
</dbReference>
<dbReference type="InterPro" id="IPR056133">
    <property type="entry name" value="DUF7716"/>
</dbReference>
<protein>
    <recommendedName>
        <fullName evidence="1">DUF7716 domain-containing protein</fullName>
    </recommendedName>
</protein>
<gene>
    <name evidence="2" type="ORF">WCU84_15485</name>
</gene>
<evidence type="ECO:0000313" key="2">
    <source>
        <dbReference type="EMBL" id="MEI7065061.1"/>
    </source>
</evidence>
<dbReference type="Proteomes" id="UP001359469">
    <property type="component" value="Unassembled WGS sequence"/>
</dbReference>